<dbReference type="RefSeq" id="WP_159033223.1">
    <property type="nucleotide sequence ID" value="NZ_JAIFZM010000003.1"/>
</dbReference>
<reference evidence="2 3" key="1">
    <citation type="journal article" date="2022" name="Evol. Bioinform. Online">
        <title>Draft Genome Sequence of Oceanobacillus jordanicus Strain GSFE11, a Halotolerant Plant Growth-Promoting Bacterial Endophyte Isolated From the Jordan Valley.</title>
        <authorList>
            <person name="Alhindi T."/>
            <person name="Albdaiwi R."/>
        </authorList>
    </citation>
    <scope>NUCLEOTIDE SEQUENCE [LARGE SCALE GENOMIC DNA]</scope>
    <source>
        <strain evidence="2 3">GSFE11</strain>
    </source>
</reference>
<dbReference type="CDD" id="cd00515">
    <property type="entry name" value="HAM1"/>
    <property type="match status" value="1"/>
</dbReference>
<keyword evidence="1" id="KW-0378">Hydrolase</keyword>
<dbReference type="Proteomes" id="UP001199631">
    <property type="component" value="Unassembled WGS sequence"/>
</dbReference>
<dbReference type="InterPro" id="IPR002637">
    <property type="entry name" value="RdgB/HAM1"/>
</dbReference>
<comment type="caution">
    <text evidence="2">The sequence shown here is derived from an EMBL/GenBank/DDBJ whole genome shotgun (WGS) entry which is preliminary data.</text>
</comment>
<keyword evidence="3" id="KW-1185">Reference proteome</keyword>
<name>A0AAW5B5D1_9BACI</name>
<sequence>MIGIKIVVATWNKVKLEQIQMVLKEVPLEITSLSKDMEDVEETAITFKGNARLKIETVKRYYPNDIIVGEDSGLTIDALEGFPGVKTARFSHGSDADRAQLLMDRLKGVPLSKRTAQFISVVALAFPDGKVLHSQGTMDGWIAKDIPSRLKGYGDIFLLSNDKVLTEQLEHTISPYDHRQIALFQAKQLIIDWLERKTT</sequence>
<gene>
    <name evidence="2" type="ORF">K3T81_05340</name>
</gene>
<dbReference type="GO" id="GO:0047429">
    <property type="term" value="F:nucleoside triphosphate diphosphatase activity"/>
    <property type="evidence" value="ECO:0007669"/>
    <property type="project" value="InterPro"/>
</dbReference>
<dbReference type="SUPFAM" id="SSF52972">
    <property type="entry name" value="ITPase-like"/>
    <property type="match status" value="1"/>
</dbReference>
<dbReference type="GO" id="GO:0009143">
    <property type="term" value="P:nucleoside triphosphate catabolic process"/>
    <property type="evidence" value="ECO:0007669"/>
    <property type="project" value="InterPro"/>
</dbReference>
<dbReference type="EMBL" id="JAIFZM010000003">
    <property type="protein sequence ID" value="MCG3418571.1"/>
    <property type="molecule type" value="Genomic_DNA"/>
</dbReference>
<dbReference type="InterPro" id="IPR029001">
    <property type="entry name" value="ITPase-like_fam"/>
</dbReference>
<dbReference type="Gene3D" id="3.90.950.10">
    <property type="match status" value="1"/>
</dbReference>
<dbReference type="Pfam" id="PF01725">
    <property type="entry name" value="Ham1p_like"/>
    <property type="match status" value="1"/>
</dbReference>
<organism evidence="2 3">
    <name type="scientific">Oceanobacillus jordanicus</name>
    <dbReference type="NCBI Taxonomy" id="2867266"/>
    <lineage>
        <taxon>Bacteria</taxon>
        <taxon>Bacillati</taxon>
        <taxon>Bacillota</taxon>
        <taxon>Bacilli</taxon>
        <taxon>Bacillales</taxon>
        <taxon>Bacillaceae</taxon>
        <taxon>Oceanobacillus</taxon>
    </lineage>
</organism>
<dbReference type="AlphaFoldDB" id="A0AAW5B5D1"/>
<accession>A0AAW5B5D1</accession>
<evidence type="ECO:0000256" key="1">
    <source>
        <dbReference type="ARBA" id="ARBA00022801"/>
    </source>
</evidence>
<protein>
    <submittedName>
        <fullName evidence="2">Non-canonical purine NTP pyrophosphatase</fullName>
    </submittedName>
</protein>
<evidence type="ECO:0000313" key="3">
    <source>
        <dbReference type="Proteomes" id="UP001199631"/>
    </source>
</evidence>
<evidence type="ECO:0000313" key="2">
    <source>
        <dbReference type="EMBL" id="MCG3418571.1"/>
    </source>
</evidence>
<proteinExistence type="predicted"/>